<protein>
    <recommendedName>
        <fullName evidence="3">PDZ domain-containing protein</fullName>
    </recommendedName>
</protein>
<comment type="caution">
    <text evidence="4">The sequence shown here is derived from an EMBL/GenBank/DDBJ whole genome shotgun (WGS) entry which is preliminary data.</text>
</comment>
<organism evidence="4 5">
    <name type="scientific">Perkinsus chesapeaki</name>
    <name type="common">Clam parasite</name>
    <name type="synonym">Perkinsus andrewsi</name>
    <dbReference type="NCBI Taxonomy" id="330153"/>
    <lineage>
        <taxon>Eukaryota</taxon>
        <taxon>Sar</taxon>
        <taxon>Alveolata</taxon>
        <taxon>Perkinsozoa</taxon>
        <taxon>Perkinsea</taxon>
        <taxon>Perkinsida</taxon>
        <taxon>Perkinsidae</taxon>
        <taxon>Perkinsus</taxon>
    </lineage>
</organism>
<dbReference type="PROSITE" id="PS50106">
    <property type="entry name" value="PDZ"/>
    <property type="match status" value="1"/>
</dbReference>
<accession>A0A7J6MUZ8</accession>
<name>A0A7J6MUZ8_PERCH</name>
<keyword evidence="1" id="KW-0175">Coiled coil</keyword>
<dbReference type="SUPFAM" id="SSF50156">
    <property type="entry name" value="PDZ domain-like"/>
    <property type="match status" value="2"/>
</dbReference>
<dbReference type="InterPro" id="IPR036034">
    <property type="entry name" value="PDZ_sf"/>
</dbReference>
<evidence type="ECO:0000256" key="1">
    <source>
        <dbReference type="SAM" id="Coils"/>
    </source>
</evidence>
<reference evidence="4 5" key="1">
    <citation type="submission" date="2020-04" db="EMBL/GenBank/DDBJ databases">
        <title>Perkinsus chesapeaki whole genome sequence.</title>
        <authorList>
            <person name="Bogema D.R."/>
        </authorList>
    </citation>
    <scope>NUCLEOTIDE SEQUENCE [LARGE SCALE GENOMIC DNA]</scope>
    <source>
        <strain evidence="4">ATCC PRA-425</strain>
    </source>
</reference>
<dbReference type="EMBL" id="JAAPAO010000050">
    <property type="protein sequence ID" value="KAF4675246.1"/>
    <property type="molecule type" value="Genomic_DNA"/>
</dbReference>
<sequence>MHDTLSIEHNGDSMPVGAKPEMPPLPRPRRPVIQPIRDTLYITWAGGREWKCPGLEDTRASWTEASSLNLTLKPKAYALCVKEEGGSWQCVDARTGRRSVQSAAAYADTEATVVGLPARRAYTACIAVFMVTDGYGKKPRGWWTYFSDESAPVYLDLFIRRAIPEKRGKHKTLSWPTGPPHSKANTRLPKASEGSHCGISSKHGMKFVCIYREGVAFRNSPQLEDKCQEGVRGGRLVDVTGVFDGWLLTSSNLWLPLRINERLLFEDVTKDSKRVAENIKEVQEAFTIGSVVPGVTAPMKIPVTSLEDSLARSQEKYVDSHAGYLRKLLESHYRKMREQERRELDAIEAFERAKANEAKERLKRKRLEAAREIAEKEVDPFLQCNPTAQKVASRSWSNGNLANVSCEVPWGFNWDPQFWGAGHRVLSKITKKSPLWLYNKSTKGETVMIGDRLISVDGKFGDDLSDALRATDYEAVFVFERALVCRKEKLLKGGLPESSQLQIEKPKIGGSLHYTMKLTESPDRSSTGIGATFDWCCRDDRIRVKRVELGSAARRMGLRPGDLIETVSDMPVDCTMQTDILRMLKIRRPLKIGITRQSEMTVAENGTGLDIVGVSKERELGDIAEVYGCGCTGLLHKPETYTVSLHRESTSEKWGFVWDNQLYTLHDCRVVKDVIEGSIAGNAEIEISSRLHSCDGKVDPLAVSAALTDQLDVQLEFCRDARFDFFTVTLPSTNTGMTVEDQVVTSVVHGGEVCKYNSSVVEEDYRRIVPGCHIVSSEQREDSTVYVFVPPADHSNRESELRDAFFTPQILTGIPVVTLPWRLEVDIFRRELTDPWGLLIDPISLRVLAVDDERVAESGVREDDIVQSVNGQTGPSSLFDLATATSAHLVLLRSNSQVQIYTTVVSRSSAEDLWGLVISTDRLVKEVSGPSREATPPIGFGDCLVSVNGSGSDIEDIAAELRDADQHFITIQLIRCVDGISPTTPDISEPAYFRPPPPLPPIPKKLAKISTEEEQRSNKEQISQVELTQSIPIIEREVKEAELEKHARPANSRNDPPTLERASFGGDGVQENNGDGELPQRPVEEIIVTEVLRKSLFTAQQRLEALECTETIVKDSPSVAEQSTSRLVRNFLSELYENAAAGSVHVALVRESKDILWGLSLMNSGDTTAIVKGVKEGSPAWATDDICEGDRIIAAKHHRDSCYQWGFPGILKVLTDDEIVEVDVVTFRRHASNDPHDVWMSPRQIVVPVVITRRTAQDPWGISFESSTGVITRIGSPDSELAIGDRIVLVGDDDTENRLVNLARSNDTMVGLKVLRNVNRLGETVGTVKYRLSFVRPDRSIPWGFGWKRSEFQCGISRIVESIVKQSPVAIEMENNELCQSLSIGDMLVAVNGNTAFDAIGKQLQDSISIDCTFIIGGDPYASWES</sequence>
<dbReference type="InterPro" id="IPR001478">
    <property type="entry name" value="PDZ"/>
</dbReference>
<evidence type="ECO:0000313" key="4">
    <source>
        <dbReference type="EMBL" id="KAF4675246.1"/>
    </source>
</evidence>
<feature type="region of interest" description="Disordered" evidence="2">
    <location>
        <begin position="1"/>
        <end position="30"/>
    </location>
</feature>
<feature type="coiled-coil region" evidence="1">
    <location>
        <begin position="350"/>
        <end position="379"/>
    </location>
</feature>
<evidence type="ECO:0000313" key="5">
    <source>
        <dbReference type="Proteomes" id="UP000591131"/>
    </source>
</evidence>
<dbReference type="Proteomes" id="UP000591131">
    <property type="component" value="Unassembled WGS sequence"/>
</dbReference>
<keyword evidence="5" id="KW-1185">Reference proteome</keyword>
<dbReference type="Gene3D" id="2.30.42.10">
    <property type="match status" value="1"/>
</dbReference>
<feature type="domain" description="PDZ" evidence="3">
    <location>
        <begin position="1145"/>
        <end position="1194"/>
    </location>
</feature>
<dbReference type="SMART" id="SM00228">
    <property type="entry name" value="PDZ"/>
    <property type="match status" value="3"/>
</dbReference>
<feature type="region of interest" description="Disordered" evidence="2">
    <location>
        <begin position="169"/>
        <end position="196"/>
    </location>
</feature>
<gene>
    <name evidence="4" type="ORF">FOL47_008085</name>
</gene>
<evidence type="ECO:0000259" key="3">
    <source>
        <dbReference type="PROSITE" id="PS50106"/>
    </source>
</evidence>
<dbReference type="OrthoDB" id="10418964at2759"/>
<evidence type="ECO:0000256" key="2">
    <source>
        <dbReference type="SAM" id="MobiDB-lite"/>
    </source>
</evidence>
<feature type="region of interest" description="Disordered" evidence="2">
    <location>
        <begin position="1043"/>
        <end position="1079"/>
    </location>
</feature>
<proteinExistence type="predicted"/>
<feature type="compositionally biased region" description="Basic and acidic residues" evidence="2">
    <location>
        <begin position="1"/>
        <end position="11"/>
    </location>
</feature>